<feature type="domain" description="EF-hand" evidence="2">
    <location>
        <begin position="56"/>
        <end position="91"/>
    </location>
</feature>
<evidence type="ECO:0000259" key="2">
    <source>
        <dbReference type="PROSITE" id="PS50222"/>
    </source>
</evidence>
<protein>
    <submittedName>
        <fullName evidence="3">EF hand</fullName>
    </submittedName>
</protein>
<dbReference type="PROSITE" id="PS50222">
    <property type="entry name" value="EF_HAND_2"/>
    <property type="match status" value="1"/>
</dbReference>
<dbReference type="Pfam" id="PF13202">
    <property type="entry name" value="EF-hand_5"/>
    <property type="match status" value="2"/>
</dbReference>
<evidence type="ECO:0000256" key="1">
    <source>
        <dbReference type="SAM" id="MobiDB-lite"/>
    </source>
</evidence>
<reference evidence="3 4" key="1">
    <citation type="submission" date="2015-09" db="EMBL/GenBank/DDBJ databases">
        <title>Genome of Desulfovibrio dechloracetivorans BerOc1, a mercury methylating strain isolated from highly hydrocarbons and metals contaminated coastal sediments.</title>
        <authorList>
            <person name="Goni Urriza M."/>
            <person name="Gassie C."/>
            <person name="Bouchez O."/>
            <person name="Klopp C."/>
            <person name="Ranchou-Peyruse A."/>
            <person name="Remy G."/>
        </authorList>
    </citation>
    <scope>NUCLEOTIDE SEQUENCE [LARGE SCALE GENOMIC DNA]</scope>
    <source>
        <strain evidence="3 4">BerOc1</strain>
    </source>
</reference>
<dbReference type="AlphaFoldDB" id="A0A1J5N7M0"/>
<dbReference type="GO" id="GO:0005509">
    <property type="term" value="F:calcium ion binding"/>
    <property type="evidence" value="ECO:0007669"/>
    <property type="project" value="InterPro"/>
</dbReference>
<name>A0A1J5N7M0_9BACT</name>
<sequence>MDIQSVSSMSGVMGMQGGMMRPPEKPDAGQMASDFLDAMDSDGDGQLSQSEFAVGDGETIDTEAFDALDTNQDGFVSQEELEADARSRIDSMAAKLQSGGMFSGIKQTGDGEQLQQLLDMMGSSSTDQASGAEAYGQMQGGGFDTSAYASALSLSA</sequence>
<dbReference type="SUPFAM" id="SSF47473">
    <property type="entry name" value="EF-hand"/>
    <property type="match status" value="1"/>
</dbReference>
<organism evidence="3 4">
    <name type="scientific">Pseudodesulfovibrio hydrargyri</name>
    <dbReference type="NCBI Taxonomy" id="2125990"/>
    <lineage>
        <taxon>Bacteria</taxon>
        <taxon>Pseudomonadati</taxon>
        <taxon>Thermodesulfobacteriota</taxon>
        <taxon>Desulfovibrionia</taxon>
        <taxon>Desulfovibrionales</taxon>
        <taxon>Desulfovibrionaceae</taxon>
    </lineage>
</organism>
<proteinExistence type="predicted"/>
<evidence type="ECO:0000313" key="4">
    <source>
        <dbReference type="Proteomes" id="UP000181901"/>
    </source>
</evidence>
<dbReference type="InterPro" id="IPR011992">
    <property type="entry name" value="EF-hand-dom_pair"/>
</dbReference>
<keyword evidence="4" id="KW-1185">Reference proteome</keyword>
<evidence type="ECO:0000313" key="3">
    <source>
        <dbReference type="EMBL" id="OIQ50800.1"/>
    </source>
</evidence>
<accession>A0A1J5N7M0</accession>
<gene>
    <name evidence="3" type="ORF">BerOc1_02742</name>
</gene>
<comment type="caution">
    <text evidence="3">The sequence shown here is derived from an EMBL/GenBank/DDBJ whole genome shotgun (WGS) entry which is preliminary data.</text>
</comment>
<dbReference type="InterPro" id="IPR018247">
    <property type="entry name" value="EF_Hand_1_Ca_BS"/>
</dbReference>
<feature type="region of interest" description="Disordered" evidence="1">
    <location>
        <begin position="121"/>
        <end position="141"/>
    </location>
</feature>
<feature type="compositionally biased region" description="Low complexity" evidence="1">
    <location>
        <begin position="1"/>
        <end position="13"/>
    </location>
</feature>
<dbReference type="Proteomes" id="UP000181901">
    <property type="component" value="Unassembled WGS sequence"/>
</dbReference>
<dbReference type="Gene3D" id="1.10.238.10">
    <property type="entry name" value="EF-hand"/>
    <property type="match status" value="2"/>
</dbReference>
<dbReference type="InterPro" id="IPR002048">
    <property type="entry name" value="EF_hand_dom"/>
</dbReference>
<dbReference type="EMBL" id="LKAQ01000004">
    <property type="protein sequence ID" value="OIQ50800.1"/>
    <property type="molecule type" value="Genomic_DNA"/>
</dbReference>
<feature type="region of interest" description="Disordered" evidence="1">
    <location>
        <begin position="1"/>
        <end position="60"/>
    </location>
</feature>
<dbReference type="RefSeq" id="WP_071546206.1">
    <property type="nucleotide sequence ID" value="NZ_LKAQ01000004.1"/>
</dbReference>
<dbReference type="PROSITE" id="PS00018">
    <property type="entry name" value="EF_HAND_1"/>
    <property type="match status" value="1"/>
</dbReference>